<evidence type="ECO:0000256" key="2">
    <source>
        <dbReference type="ARBA" id="ARBA00022980"/>
    </source>
</evidence>
<dbReference type="Gene3D" id="3.10.290.70">
    <property type="match status" value="1"/>
</dbReference>
<dbReference type="OrthoDB" id="1703270at2759"/>
<dbReference type="InterPro" id="IPR042563">
    <property type="entry name" value="Ribosomal_protein_eS8_euk"/>
</dbReference>
<evidence type="ECO:0000256" key="3">
    <source>
        <dbReference type="ARBA" id="ARBA00023274"/>
    </source>
</evidence>
<keyword evidence="3 4" id="KW-0687">Ribonucleoprotein</keyword>
<dbReference type="GO" id="GO:1990904">
    <property type="term" value="C:ribonucleoprotein complex"/>
    <property type="evidence" value="ECO:0007669"/>
    <property type="project" value="UniProtKB-KW"/>
</dbReference>
<dbReference type="Gene3D" id="1.10.168.20">
    <property type="entry name" value="Ribosomal protein S8e, subdomain"/>
    <property type="match status" value="1"/>
</dbReference>
<dbReference type="GO" id="GO:0005840">
    <property type="term" value="C:ribosome"/>
    <property type="evidence" value="ECO:0007669"/>
    <property type="project" value="UniProtKB-KW"/>
</dbReference>
<evidence type="ECO:0000313" key="7">
    <source>
        <dbReference type="Proteomes" id="UP000765509"/>
    </source>
</evidence>
<dbReference type="AlphaFoldDB" id="A0A9Q3C249"/>
<dbReference type="CDD" id="cd11380">
    <property type="entry name" value="Ribosomal_S8e_like"/>
    <property type="match status" value="1"/>
</dbReference>
<dbReference type="InterPro" id="IPR022309">
    <property type="entry name" value="Ribosomal_Se8/biogenesis_NSA2"/>
</dbReference>
<dbReference type="Pfam" id="PF01201">
    <property type="entry name" value="Ribosomal_S8e"/>
    <property type="match status" value="1"/>
</dbReference>
<evidence type="ECO:0000256" key="4">
    <source>
        <dbReference type="RuleBase" id="RU000669"/>
    </source>
</evidence>
<dbReference type="GO" id="GO:0003735">
    <property type="term" value="F:structural constituent of ribosome"/>
    <property type="evidence" value="ECO:0007669"/>
    <property type="project" value="InterPro"/>
</dbReference>
<dbReference type="PANTHER" id="PTHR10394">
    <property type="entry name" value="40S RIBOSOMAL PROTEIN S8"/>
    <property type="match status" value="1"/>
</dbReference>
<dbReference type="NCBIfam" id="TIGR00307">
    <property type="entry name" value="eS8"/>
    <property type="match status" value="1"/>
</dbReference>
<protein>
    <recommendedName>
        <fullName evidence="4">40S ribosomal protein S8</fullName>
    </recommendedName>
</protein>
<proteinExistence type="inferred from homology"/>
<sequence length="213" mass="24246">MGISRDSRHKRSASGAKRAQYRKKRKFELGRQPAMTKLGAKRIHTVRVRGGNLKYRALRLESGNFSWGSERVTRKTRVIAVVYNSTNNELVRTNTLVKGAIIQIDATPFRQWYESHYGQPIVKRGKVSKAEEAAAIAELTKDKSQSVIRKLEQRRLTGKIDHMLESQFLAGRLYASIASRPGQSGRCDGYILEGKELEFYLRRLKSSKQKHAA</sequence>
<dbReference type="FunFam" id="1.10.168.20:FF:000001">
    <property type="entry name" value="40S ribosomal protein S8"/>
    <property type="match status" value="1"/>
</dbReference>
<evidence type="ECO:0000256" key="1">
    <source>
        <dbReference type="ARBA" id="ARBA00005257"/>
    </source>
</evidence>
<evidence type="ECO:0000313" key="6">
    <source>
        <dbReference type="EMBL" id="MBW0475717.1"/>
    </source>
</evidence>
<dbReference type="EMBL" id="AVOT02004210">
    <property type="protein sequence ID" value="MBW0475717.1"/>
    <property type="molecule type" value="Genomic_DNA"/>
</dbReference>
<reference evidence="6" key="1">
    <citation type="submission" date="2021-03" db="EMBL/GenBank/DDBJ databases">
        <title>Draft genome sequence of rust myrtle Austropuccinia psidii MF-1, a brazilian biotype.</title>
        <authorList>
            <person name="Quecine M.C."/>
            <person name="Pachon D.M.R."/>
            <person name="Bonatelli M.L."/>
            <person name="Correr F.H."/>
            <person name="Franceschini L.M."/>
            <person name="Leite T.F."/>
            <person name="Margarido G.R.A."/>
            <person name="Almeida C.A."/>
            <person name="Ferrarezi J.A."/>
            <person name="Labate C.A."/>
        </authorList>
    </citation>
    <scope>NUCLEOTIDE SEQUENCE</scope>
    <source>
        <strain evidence="6">MF-1</strain>
    </source>
</reference>
<accession>A0A9Q3C249</accession>
<dbReference type="InterPro" id="IPR018283">
    <property type="entry name" value="Ribosomal_eS8_CS"/>
</dbReference>
<keyword evidence="7" id="KW-1185">Reference proteome</keyword>
<evidence type="ECO:0000256" key="5">
    <source>
        <dbReference type="SAM" id="MobiDB-lite"/>
    </source>
</evidence>
<keyword evidence="2 4" id="KW-0689">Ribosomal protein</keyword>
<dbReference type="Proteomes" id="UP000765509">
    <property type="component" value="Unassembled WGS sequence"/>
</dbReference>
<dbReference type="GO" id="GO:0006412">
    <property type="term" value="P:translation"/>
    <property type="evidence" value="ECO:0007669"/>
    <property type="project" value="InterPro"/>
</dbReference>
<feature type="region of interest" description="Disordered" evidence="5">
    <location>
        <begin position="1"/>
        <end position="27"/>
    </location>
</feature>
<gene>
    <name evidence="6" type="ORF">O181_015432</name>
</gene>
<comment type="similarity">
    <text evidence="1 4">Belongs to the eukaryotic ribosomal protein eS8 family.</text>
</comment>
<dbReference type="InterPro" id="IPR001047">
    <property type="entry name" value="Ribosomal_eS8"/>
</dbReference>
<name>A0A9Q3C249_9BASI</name>
<dbReference type="PROSITE" id="PS01193">
    <property type="entry name" value="RIBOSOMAL_S8E"/>
    <property type="match status" value="1"/>
</dbReference>
<comment type="caution">
    <text evidence="6">The sequence shown here is derived from an EMBL/GenBank/DDBJ whole genome shotgun (WGS) entry which is preliminary data.</text>
</comment>
<organism evidence="6 7">
    <name type="scientific">Austropuccinia psidii MF-1</name>
    <dbReference type="NCBI Taxonomy" id="1389203"/>
    <lineage>
        <taxon>Eukaryota</taxon>
        <taxon>Fungi</taxon>
        <taxon>Dikarya</taxon>
        <taxon>Basidiomycota</taxon>
        <taxon>Pucciniomycotina</taxon>
        <taxon>Pucciniomycetes</taxon>
        <taxon>Pucciniales</taxon>
        <taxon>Sphaerophragmiaceae</taxon>
        <taxon>Austropuccinia</taxon>
    </lineage>
</organism>